<comment type="caution">
    <text evidence="3">The sequence shown here is derived from an EMBL/GenBank/DDBJ whole genome shotgun (WGS) entry which is preliminary data.</text>
</comment>
<dbReference type="InterPro" id="IPR017098">
    <property type="entry name" value="UCP037052"/>
</dbReference>
<evidence type="ECO:0000313" key="4">
    <source>
        <dbReference type="Proteomes" id="UP000290527"/>
    </source>
</evidence>
<dbReference type="AlphaFoldDB" id="A0A401HPW6"/>
<keyword evidence="4" id="KW-1185">Reference proteome</keyword>
<dbReference type="Pfam" id="PF23100">
    <property type="entry name" value="DUF2096_N"/>
    <property type="match status" value="1"/>
</dbReference>
<dbReference type="Pfam" id="PF09869">
    <property type="entry name" value="KH_DUF2096_C"/>
    <property type="match status" value="1"/>
</dbReference>
<dbReference type="EMBL" id="BFAX01000002">
    <property type="protein sequence ID" value="GBF36260.1"/>
    <property type="molecule type" value="Genomic_DNA"/>
</dbReference>
<feature type="domain" description="DUF2096" evidence="1">
    <location>
        <begin position="120"/>
        <end position="178"/>
    </location>
</feature>
<evidence type="ECO:0000259" key="1">
    <source>
        <dbReference type="Pfam" id="PF09869"/>
    </source>
</evidence>
<evidence type="ECO:0000259" key="2">
    <source>
        <dbReference type="Pfam" id="PF23100"/>
    </source>
</evidence>
<feature type="domain" description="DUF2096" evidence="2">
    <location>
        <begin position="10"/>
        <end position="97"/>
    </location>
</feature>
<dbReference type="RefSeq" id="WP_131007042.1">
    <property type="nucleotide sequence ID" value="NZ_BFAX01000002.1"/>
</dbReference>
<evidence type="ECO:0000313" key="3">
    <source>
        <dbReference type="EMBL" id="GBF36260.1"/>
    </source>
</evidence>
<sequence length="188" mass="22182">MENKRSAYGVDKQWVVLNELAFLLVRQGKKVPEEVFSILRNAKNIISYYLLDEHTSFNTLLKANNELAKVQSILFTLCEEDTIKEYMEKLTQAMMDKLDVEFPLDRNLFNTEVKKRNNIQSIRIRLDGELQPEILSNFSEWYGVIFEYSKEFENYIVIEGEENRVKNALKNFSTVWKFLRNNSTAGKY</sequence>
<gene>
    <name evidence="3" type="ORF">MHHB_P0490</name>
</gene>
<accession>A0A401HPW6</accession>
<dbReference type="InterPro" id="IPR056731">
    <property type="entry name" value="DUF2096_N"/>
</dbReference>
<proteinExistence type="predicted"/>
<dbReference type="OrthoDB" id="59960at2157"/>
<organism evidence="3 4">
    <name type="scientific">Methanofervidicoccus abyssi</name>
    <dbReference type="NCBI Taxonomy" id="2082189"/>
    <lineage>
        <taxon>Archaea</taxon>
        <taxon>Methanobacteriati</taxon>
        <taxon>Methanobacteriota</taxon>
        <taxon>Methanomada group</taxon>
        <taxon>Methanococci</taxon>
        <taxon>Methanococcales</taxon>
        <taxon>Methanofervidicoccus</taxon>
    </lineage>
</organism>
<dbReference type="InterPro" id="IPR056730">
    <property type="entry name" value="DUF2096_C"/>
</dbReference>
<protein>
    <submittedName>
        <fullName evidence="3">Uncharacterized protein</fullName>
    </submittedName>
</protein>
<dbReference type="PIRSF" id="PIRSF037052">
    <property type="entry name" value="UCP037052"/>
    <property type="match status" value="1"/>
</dbReference>
<name>A0A401HPW6_9EURY</name>
<dbReference type="Proteomes" id="UP000290527">
    <property type="component" value="Unassembled WGS sequence"/>
</dbReference>
<reference evidence="3 4" key="1">
    <citation type="journal article" date="2019" name="Int. J. Syst. Evol. Microbiol.">
        <title>Methanofervidicoccus abyssi gen. nov., sp. nov., a hydrogenotrophic methanogen, isolated from a hydrothermal vent chimney in the Mid-Cayman Spreading Center, the Caribbean Sea.</title>
        <authorList>
            <person name="Sakai S."/>
            <person name="Takaki Y."/>
            <person name="Miyazaki M."/>
            <person name="Ogawara M."/>
            <person name="Yanagawa K."/>
            <person name="Miyazaki J."/>
            <person name="Takai K."/>
        </authorList>
    </citation>
    <scope>NUCLEOTIDE SEQUENCE [LARGE SCALE GENOMIC DNA]</scope>
    <source>
        <strain evidence="3 4">HHB</strain>
    </source>
</reference>